<dbReference type="Proteomes" id="UP000244496">
    <property type="component" value="Chromosome"/>
</dbReference>
<dbReference type="Pfam" id="PF00565">
    <property type="entry name" value="SNase"/>
    <property type="match status" value="1"/>
</dbReference>
<dbReference type="KEGG" id="geh:HYN69_11805"/>
<dbReference type="EMBL" id="CP028918">
    <property type="protein sequence ID" value="AWB49095.1"/>
    <property type="molecule type" value="Genomic_DNA"/>
</dbReference>
<keyword evidence="4" id="KW-1185">Reference proteome</keyword>
<dbReference type="InterPro" id="IPR016071">
    <property type="entry name" value="Staphylococal_nuclease_OB-fold"/>
</dbReference>
<dbReference type="AlphaFoldDB" id="A0A2S0UMQ7"/>
<evidence type="ECO:0000256" key="1">
    <source>
        <dbReference type="SAM" id="SignalP"/>
    </source>
</evidence>
<dbReference type="PANTHER" id="PTHR12302">
    <property type="entry name" value="EBNA2 BINDING PROTEIN P100"/>
    <property type="match status" value="1"/>
</dbReference>
<accession>A0A2S0UMQ7</accession>
<dbReference type="Gene3D" id="2.40.50.90">
    <property type="match status" value="1"/>
</dbReference>
<protein>
    <submittedName>
        <fullName evidence="3">Nuclease</fullName>
    </submittedName>
</protein>
<proteinExistence type="predicted"/>
<name>A0A2S0UMQ7_9RHOB</name>
<feature type="signal peptide" evidence="1">
    <location>
        <begin position="1"/>
        <end position="20"/>
    </location>
</feature>
<dbReference type="SUPFAM" id="SSF50199">
    <property type="entry name" value="Staphylococcal nuclease"/>
    <property type="match status" value="1"/>
</dbReference>
<dbReference type="OrthoDB" id="9805504at2"/>
<evidence type="ECO:0000259" key="2">
    <source>
        <dbReference type="PROSITE" id="PS50830"/>
    </source>
</evidence>
<dbReference type="PANTHER" id="PTHR12302:SF26">
    <property type="entry name" value="BLR1266 PROTEIN"/>
    <property type="match status" value="1"/>
</dbReference>
<organism evidence="3 4">
    <name type="scientific">Paragemmobacter aquarius</name>
    <dbReference type="NCBI Taxonomy" id="2169400"/>
    <lineage>
        <taxon>Bacteria</taxon>
        <taxon>Pseudomonadati</taxon>
        <taxon>Pseudomonadota</taxon>
        <taxon>Alphaproteobacteria</taxon>
        <taxon>Rhodobacterales</taxon>
        <taxon>Paracoccaceae</taxon>
        <taxon>Paragemmobacter</taxon>
    </lineage>
</organism>
<feature type="chain" id="PRO_5015658668" evidence="1">
    <location>
        <begin position="21"/>
        <end position="225"/>
    </location>
</feature>
<evidence type="ECO:0000313" key="4">
    <source>
        <dbReference type="Proteomes" id="UP000244496"/>
    </source>
</evidence>
<reference evidence="3 4" key="1">
    <citation type="submission" date="2018-04" db="EMBL/GenBank/DDBJ databases">
        <title>Genome sequencing of Gemmobacter.</title>
        <authorList>
            <person name="Yi H."/>
            <person name="Baek M.-G."/>
        </authorList>
    </citation>
    <scope>NUCLEOTIDE SEQUENCE [LARGE SCALE GENOMIC DNA]</scope>
    <source>
        <strain evidence="3 4">HYN0069</strain>
    </source>
</reference>
<dbReference type="PROSITE" id="PS50830">
    <property type="entry name" value="TNASE_3"/>
    <property type="match status" value="1"/>
</dbReference>
<dbReference type="InterPro" id="IPR035437">
    <property type="entry name" value="SNase_OB-fold_sf"/>
</dbReference>
<dbReference type="SMART" id="SM00318">
    <property type="entry name" value="SNc"/>
    <property type="match status" value="1"/>
</dbReference>
<sequence>MALIFRSLIVLALIAGSVQAETVSGRARVVDGDTLAIGAEHVRLFGIDAPERDQTCDRGGRPWACGRDATRALNALVGKARLVCEVQDRDRYGRAVSICAAGETDLAEALVEQGAAVAYRRYSLRYVAAETRARARRLGVWSGQMVLPEAYRHGTEAESGGDSGAESGAGAGGCVIKGNVGTHGRIYHLPGQTDYAATRINEARGEAWFCSEADARAAGFRKAQR</sequence>
<feature type="domain" description="TNase-like" evidence="2">
    <location>
        <begin position="20"/>
        <end position="143"/>
    </location>
</feature>
<evidence type="ECO:0000313" key="3">
    <source>
        <dbReference type="EMBL" id="AWB49095.1"/>
    </source>
</evidence>
<keyword evidence="1" id="KW-0732">Signal</keyword>
<gene>
    <name evidence="3" type="ORF">HYN69_11805</name>
</gene>